<feature type="domain" description="Beta-lactamase class A catalytic" evidence="3">
    <location>
        <begin position="105"/>
        <end position="305"/>
    </location>
</feature>
<keyword evidence="4" id="KW-0378">Hydrolase</keyword>
<evidence type="ECO:0000313" key="5">
    <source>
        <dbReference type="Proteomes" id="UP000308760"/>
    </source>
</evidence>
<name>A0A4S8PZH8_9ACTN</name>
<dbReference type="Gene3D" id="3.40.710.10">
    <property type="entry name" value="DD-peptidase/beta-lactamase superfamily"/>
    <property type="match status" value="1"/>
</dbReference>
<dbReference type="InterPro" id="IPR045155">
    <property type="entry name" value="Beta-lactam_cat"/>
</dbReference>
<dbReference type="SUPFAM" id="SSF56601">
    <property type="entry name" value="beta-lactamase/transpeptidase-like"/>
    <property type="match status" value="1"/>
</dbReference>
<evidence type="ECO:0000259" key="3">
    <source>
        <dbReference type="Pfam" id="PF13354"/>
    </source>
</evidence>
<dbReference type="InterPro" id="IPR006311">
    <property type="entry name" value="TAT_signal"/>
</dbReference>
<reference evidence="5" key="1">
    <citation type="submission" date="2019-04" db="EMBL/GenBank/DDBJ databases">
        <title>Nocardioides xinjiangensis sp. nov.</title>
        <authorList>
            <person name="Liu S."/>
        </authorList>
    </citation>
    <scope>NUCLEOTIDE SEQUENCE [LARGE SCALE GENOMIC DNA]</scope>
    <source>
        <strain evidence="5">18</strain>
    </source>
</reference>
<reference evidence="4 5" key="2">
    <citation type="submission" date="2019-05" db="EMBL/GenBank/DDBJ databases">
        <title>Glycomyces buryatensis sp. nov.</title>
        <authorList>
            <person name="Nikitina E."/>
        </authorList>
    </citation>
    <scope>NUCLEOTIDE SEQUENCE [LARGE SCALE GENOMIC DNA]</scope>
    <source>
        <strain evidence="4 5">18</strain>
    </source>
</reference>
<keyword evidence="5" id="KW-1185">Reference proteome</keyword>
<dbReference type="GO" id="GO:0046677">
    <property type="term" value="P:response to antibiotic"/>
    <property type="evidence" value="ECO:0007669"/>
    <property type="project" value="InterPro"/>
</dbReference>
<dbReference type="Proteomes" id="UP000308760">
    <property type="component" value="Unassembled WGS sequence"/>
</dbReference>
<organism evidence="4 5">
    <name type="scientific">Glycomyces buryatensis</name>
    <dbReference type="NCBI Taxonomy" id="2570927"/>
    <lineage>
        <taxon>Bacteria</taxon>
        <taxon>Bacillati</taxon>
        <taxon>Actinomycetota</taxon>
        <taxon>Actinomycetes</taxon>
        <taxon>Glycomycetales</taxon>
        <taxon>Glycomycetaceae</taxon>
        <taxon>Glycomyces</taxon>
    </lineage>
</organism>
<gene>
    <name evidence="4" type="ORF">FAB82_20515</name>
</gene>
<dbReference type="PANTHER" id="PTHR35333">
    <property type="entry name" value="BETA-LACTAMASE"/>
    <property type="match status" value="1"/>
</dbReference>
<accession>A0A4S8PZH8</accession>
<dbReference type="GO" id="GO:0030655">
    <property type="term" value="P:beta-lactam antibiotic catabolic process"/>
    <property type="evidence" value="ECO:0007669"/>
    <property type="project" value="InterPro"/>
</dbReference>
<comment type="caution">
    <text evidence="4">The sequence shown here is derived from an EMBL/GenBank/DDBJ whole genome shotgun (WGS) entry which is preliminary data.</text>
</comment>
<dbReference type="EMBL" id="STGY01000070">
    <property type="protein sequence ID" value="THV37153.1"/>
    <property type="molecule type" value="Genomic_DNA"/>
</dbReference>
<protein>
    <recommendedName>
        <fullName evidence="1">Beta-lactamase</fullName>
    </recommendedName>
    <alternativeName>
        <fullName evidence="2">Penicillinase</fullName>
    </alternativeName>
</protein>
<evidence type="ECO:0000313" key="4">
    <source>
        <dbReference type="EMBL" id="THV37153.1"/>
    </source>
</evidence>
<dbReference type="PANTHER" id="PTHR35333:SF5">
    <property type="entry name" value="CONSERVED LIPOPROTEIN LPQF-RELATED"/>
    <property type="match status" value="1"/>
</dbReference>
<dbReference type="InterPro" id="IPR012338">
    <property type="entry name" value="Beta-lactam/transpept-like"/>
</dbReference>
<proteinExistence type="predicted"/>
<evidence type="ECO:0000256" key="2">
    <source>
        <dbReference type="ARBA" id="ARBA00030171"/>
    </source>
</evidence>
<dbReference type="PROSITE" id="PS51318">
    <property type="entry name" value="TAT"/>
    <property type="match status" value="1"/>
</dbReference>
<sequence length="364" mass="38741">MRSDPGRATDRMPTSVYACDTEFGATQRKATMQRRDVVKLGAGLTAAGAVLGTAGTAQAETTSASARDCAARIRDVFNSEIAKAGGTWQGTVTLLNGTAAPTVAVDHNSTSVQTAASMNKLGIALGVLDKIDRGELNLDDRVTLNADIILTGSGFYFHQTAYGDEITVANILVALLLTSDNTAVRLCGLVCPPAEINEVLEAKGFTDTRVIPNPANPARMWLGDTTTAETNDMLHRLALGELLSADGTRFFLNVLKGLSGYHDGFRRNMSSAERSRIAMKYGADDAERNESGIVYNAAGAPALVYSFMSQSEKHWDNYGATHPVVQAHARMGRKFFDQVNSAGLAASDAVTLEVEENAVSDSEL</sequence>
<dbReference type="Pfam" id="PF13354">
    <property type="entry name" value="Beta-lactamase2"/>
    <property type="match status" value="1"/>
</dbReference>
<dbReference type="GO" id="GO:0008800">
    <property type="term" value="F:beta-lactamase activity"/>
    <property type="evidence" value="ECO:0007669"/>
    <property type="project" value="InterPro"/>
</dbReference>
<dbReference type="AlphaFoldDB" id="A0A4S8PZH8"/>
<dbReference type="InterPro" id="IPR000871">
    <property type="entry name" value="Beta-lactam_class-A"/>
</dbReference>
<evidence type="ECO:0000256" key="1">
    <source>
        <dbReference type="ARBA" id="ARBA00018879"/>
    </source>
</evidence>